<evidence type="ECO:0000313" key="2">
    <source>
        <dbReference type="EMBL" id="KAI3403443.2"/>
    </source>
</evidence>
<name>A0AAI9WWW6_9ASCO</name>
<keyword evidence="3" id="KW-1185">Reference proteome</keyword>
<comment type="caution">
    <text evidence="2">The sequence shown here is derived from an EMBL/GenBank/DDBJ whole genome shotgun (WGS) entry which is preliminary data.</text>
</comment>
<dbReference type="GeneID" id="73381342"/>
<proteinExistence type="predicted"/>
<dbReference type="RefSeq" id="XP_049179190.1">
    <property type="nucleotide sequence ID" value="XM_049325090.1"/>
</dbReference>
<feature type="region of interest" description="Disordered" evidence="1">
    <location>
        <begin position="1"/>
        <end position="68"/>
    </location>
</feature>
<accession>A0AAI9WWW6</accession>
<dbReference type="Proteomes" id="UP001202479">
    <property type="component" value="Unassembled WGS sequence"/>
</dbReference>
<feature type="compositionally biased region" description="Low complexity" evidence="1">
    <location>
        <begin position="21"/>
        <end position="57"/>
    </location>
</feature>
<organism evidence="2 3">
    <name type="scientific">Candida oxycetoniae</name>
    <dbReference type="NCBI Taxonomy" id="497107"/>
    <lineage>
        <taxon>Eukaryota</taxon>
        <taxon>Fungi</taxon>
        <taxon>Dikarya</taxon>
        <taxon>Ascomycota</taxon>
        <taxon>Saccharomycotina</taxon>
        <taxon>Pichiomycetes</taxon>
        <taxon>Debaryomycetaceae</taxon>
        <taxon>Candida/Lodderomyces clade</taxon>
        <taxon>Candida</taxon>
    </lineage>
</organism>
<evidence type="ECO:0000256" key="1">
    <source>
        <dbReference type="SAM" id="MobiDB-lite"/>
    </source>
</evidence>
<dbReference type="AlphaFoldDB" id="A0AAI9WWW6"/>
<dbReference type="EMBL" id="JAHUZD010000126">
    <property type="protein sequence ID" value="KAI3403443.2"/>
    <property type="molecule type" value="Genomic_DNA"/>
</dbReference>
<sequence length="610" mass="68414">MFKRHKLTSSLGLSRKNEDLSASSGRSGSSPAGDNSISSPPPSSSLFSSSSPSNSESLGRRAGHESNVLEDNCRQIGSGTLQGQLGSSIDIAAAATAEDQYSTVLSETDTLIPKYSDSYELQPRFVDNFAFYLPFIIRQWLLTEVARREEQSRSRREEQSRSRRGASVSREVAVAQFFPFHDSYNIDNVDDGDVATIFNEEYIPLEQQAIEHDKIMDKKLTAFNYKRSLVIVNGMSLKSNTFIFPTSESFELFKKLRGKVISSVDSSIKKSALPLFKMSVPYFSTFRKDSPFITFRKYREIPPSLQGDRSQTNANINIATANHQPTEEFELYDYCHIHSKYFRHFRRFIYEFMPNTPHCFKVVSFQSYSLPLTDFLYKNTRFRLIGTSMANGLICHYSPQMKLFILDNDQVSLCDDLYNKPITSASTLLHLKKDAKKEKLVEFDCNDASCFINPVPSKTNDFAYTRSGPNYPPESSKQGPIPFDLPPFGIYKDSSMYLSNDMFNLPKKYTEIGKIDLYQDIQGQNSQVDPILSNNSNNASDALSISDVNSTFSVDTDTMVLTVILTTMREVNIRNSGKSNATPGFGSHGTSISRMGGLGMWGNGIAGITI</sequence>
<evidence type="ECO:0000313" key="3">
    <source>
        <dbReference type="Proteomes" id="UP001202479"/>
    </source>
</evidence>
<protein>
    <submittedName>
        <fullName evidence="2">Uncharacterized protein</fullName>
    </submittedName>
</protein>
<gene>
    <name evidence="2" type="ORF">KGF56_003727</name>
</gene>
<reference evidence="2" key="1">
    <citation type="journal article" date="2022" name="DNA Res.">
        <title>Genome analysis of five recently described species of the CUG-Ser clade uncovers Candida theae as a new hybrid lineage with pathogenic potential in the Candida parapsilosis species complex.</title>
        <authorList>
            <person name="Mixao V."/>
            <person name="Del Olmo V."/>
            <person name="Hegedusova E."/>
            <person name="Saus E."/>
            <person name="Pryszcz L."/>
            <person name="Cillingova A."/>
            <person name="Nosek J."/>
            <person name="Gabaldon T."/>
        </authorList>
    </citation>
    <scope>NUCLEOTIDE SEQUENCE</scope>
    <source>
        <strain evidence="2">CBS 10844</strain>
    </source>
</reference>